<evidence type="ECO:0000313" key="2">
    <source>
        <dbReference type="EMBL" id="RHW32848.1"/>
    </source>
</evidence>
<evidence type="ECO:0000313" key="3">
    <source>
        <dbReference type="Proteomes" id="UP000284416"/>
    </source>
</evidence>
<sequence>MRTTVYRLTLLTAVFMLMASCSMNRKRELTIYVGLYEDHAIKVIESFQKETGIKVSYVSLSNGEIFNRIRAEREKPGSSVWFGGPSETFIHARKEGLLRSYFSKNAEFIDTQYKDRQGYWTGIYVGSIAFVSNKAWLQENGLAYPHSWEDLLKPQYKGMITMPDPRTSGTGYTILGTLVQLLGEDEAFLYLEKLHEQVNSYPTSGSVPGRYVGSGQAGAAIMFSHDAVKFYKEGFHDIFVSFPEEGTGYEIGAVAIIKGAPQLEEAKLFVDWVLKREIQELGKKVGNFQIPTNREALPPDEAYHLEDLNVIQFDHQWAGENRERLLKRWVKEVLKK</sequence>
<dbReference type="GO" id="GO:0030975">
    <property type="term" value="F:thiamine binding"/>
    <property type="evidence" value="ECO:0007669"/>
    <property type="project" value="TreeGrafter"/>
</dbReference>
<dbReference type="Pfam" id="PF13343">
    <property type="entry name" value="SBP_bac_6"/>
    <property type="match status" value="1"/>
</dbReference>
<dbReference type="PANTHER" id="PTHR30006:SF2">
    <property type="entry name" value="ABC TRANSPORTER SUBSTRATE-BINDING PROTEIN"/>
    <property type="match status" value="1"/>
</dbReference>
<dbReference type="PROSITE" id="PS51257">
    <property type="entry name" value="PROKAR_LIPOPROTEIN"/>
    <property type="match status" value="1"/>
</dbReference>
<dbReference type="EMBL" id="QWEG01000018">
    <property type="protein sequence ID" value="RHW32848.1"/>
    <property type="molecule type" value="Genomic_DNA"/>
</dbReference>
<name>A0A417YIH2_9BACI</name>
<proteinExistence type="predicted"/>
<keyword evidence="1" id="KW-0732">Signal</keyword>
<reference evidence="2 3" key="1">
    <citation type="journal article" date="2017" name="Int. J. Syst. Evol. Microbiol.">
        <title>Bacillus notoginsengisoli sp. nov., a novel bacterium isolated from the rhizosphere of Panax notoginseng.</title>
        <authorList>
            <person name="Zhang M.Y."/>
            <person name="Cheng J."/>
            <person name="Cai Y."/>
            <person name="Zhang T.Y."/>
            <person name="Wu Y.Y."/>
            <person name="Manikprabhu D."/>
            <person name="Li W.J."/>
            <person name="Zhang Y.X."/>
        </authorList>
    </citation>
    <scope>NUCLEOTIDE SEQUENCE [LARGE SCALE GENOMIC DNA]</scope>
    <source>
        <strain evidence="2 3">JCM 30743</strain>
    </source>
</reference>
<accession>A0A417YIH2</accession>
<comment type="caution">
    <text evidence="2">The sequence shown here is derived from an EMBL/GenBank/DDBJ whole genome shotgun (WGS) entry which is preliminary data.</text>
</comment>
<dbReference type="GO" id="GO:0030288">
    <property type="term" value="C:outer membrane-bounded periplasmic space"/>
    <property type="evidence" value="ECO:0007669"/>
    <property type="project" value="TreeGrafter"/>
</dbReference>
<organism evidence="2 3">
    <name type="scientific">Neobacillus notoginsengisoli</name>
    <dbReference type="NCBI Taxonomy" id="1578198"/>
    <lineage>
        <taxon>Bacteria</taxon>
        <taxon>Bacillati</taxon>
        <taxon>Bacillota</taxon>
        <taxon>Bacilli</taxon>
        <taxon>Bacillales</taxon>
        <taxon>Bacillaceae</taxon>
        <taxon>Neobacillus</taxon>
    </lineage>
</organism>
<dbReference type="PANTHER" id="PTHR30006">
    <property type="entry name" value="THIAMINE-BINDING PERIPLASMIC PROTEIN-RELATED"/>
    <property type="match status" value="1"/>
</dbReference>
<gene>
    <name evidence="2" type="ORF">D1B31_21115</name>
</gene>
<dbReference type="OrthoDB" id="179400at2"/>
<keyword evidence="3" id="KW-1185">Reference proteome</keyword>
<dbReference type="Gene3D" id="3.40.190.10">
    <property type="entry name" value="Periplasmic binding protein-like II"/>
    <property type="match status" value="2"/>
</dbReference>
<dbReference type="InterPro" id="IPR026045">
    <property type="entry name" value="Ferric-bd"/>
</dbReference>
<dbReference type="GO" id="GO:0030976">
    <property type="term" value="F:thiamine pyrophosphate binding"/>
    <property type="evidence" value="ECO:0007669"/>
    <property type="project" value="TreeGrafter"/>
</dbReference>
<dbReference type="GO" id="GO:0015888">
    <property type="term" value="P:thiamine transport"/>
    <property type="evidence" value="ECO:0007669"/>
    <property type="project" value="TreeGrafter"/>
</dbReference>
<dbReference type="PIRSF" id="PIRSF002825">
    <property type="entry name" value="CfbpA"/>
    <property type="match status" value="1"/>
</dbReference>
<protein>
    <submittedName>
        <fullName evidence="2">Extracellular solute-binding protein</fullName>
    </submittedName>
</protein>
<dbReference type="Proteomes" id="UP000284416">
    <property type="component" value="Unassembled WGS sequence"/>
</dbReference>
<dbReference type="CDD" id="cd13544">
    <property type="entry name" value="PBP2_Fbp_like_1"/>
    <property type="match status" value="1"/>
</dbReference>
<dbReference type="SUPFAM" id="SSF53850">
    <property type="entry name" value="Periplasmic binding protein-like II"/>
    <property type="match status" value="1"/>
</dbReference>
<evidence type="ECO:0000256" key="1">
    <source>
        <dbReference type="ARBA" id="ARBA00022729"/>
    </source>
</evidence>
<dbReference type="AlphaFoldDB" id="A0A417YIH2"/>